<sequence length="331" mass="35447">MTDSIEAARHTLRRVCRDLMRKPNVVATGIGYKYVNSQKTDQLAIICSVTTKQAKKNLSEKELVPAQIDGLPLDVRPVGVIRALQNPTRRFRPAPGGVSIGHELVTAGTLGCWVRKDGKWYILSNNHVLANSNAARIGDAILQPGRYDGGEWPLDRIAALSDFVEIKFAKGESDCKIGRSAAAVVNAFSGKTNRITAVREEQPENVVDCALAEPLSTDDVLPEILNIGKVTGTGSAQLGTVVKKSGRTTGLTTGVIEQIDATVRVSYSATQEALFVDQLLAGAMSQGGDSGSAVLNEQNELVGLLFAGSDTITVINRIEHVFRELAIDGVE</sequence>
<evidence type="ECO:0000256" key="5">
    <source>
        <dbReference type="ARBA" id="ARBA00023157"/>
    </source>
</evidence>
<keyword evidence="5" id="KW-1015">Disulfide bond</keyword>
<dbReference type="InterPro" id="IPR043504">
    <property type="entry name" value="Peptidase_S1_PA_chymotrypsin"/>
</dbReference>
<protein>
    <recommendedName>
        <fullName evidence="7">Serine protease</fullName>
    </recommendedName>
</protein>
<dbReference type="Proteomes" id="UP000885779">
    <property type="component" value="Unassembled WGS sequence"/>
</dbReference>
<evidence type="ECO:0000256" key="3">
    <source>
        <dbReference type="ARBA" id="ARBA00022801"/>
    </source>
</evidence>
<keyword evidence="3" id="KW-0378">Hydrolase</keyword>
<dbReference type="SUPFAM" id="SSF50494">
    <property type="entry name" value="Trypsin-like serine proteases"/>
    <property type="match status" value="1"/>
</dbReference>
<evidence type="ECO:0000256" key="2">
    <source>
        <dbReference type="ARBA" id="ARBA00022670"/>
    </source>
</evidence>
<keyword evidence="2" id="KW-0645">Protease</keyword>
<dbReference type="Gene3D" id="2.40.10.10">
    <property type="entry name" value="Trypsin-like serine proteases"/>
    <property type="match status" value="1"/>
</dbReference>
<evidence type="ECO:0000256" key="4">
    <source>
        <dbReference type="ARBA" id="ARBA00022825"/>
    </source>
</evidence>
<organism evidence="6">
    <name type="scientific">Caldithrix abyssi</name>
    <dbReference type="NCBI Taxonomy" id="187145"/>
    <lineage>
        <taxon>Bacteria</taxon>
        <taxon>Pseudomonadati</taxon>
        <taxon>Calditrichota</taxon>
        <taxon>Calditrichia</taxon>
        <taxon>Calditrichales</taxon>
        <taxon>Calditrichaceae</taxon>
        <taxon>Caldithrix</taxon>
    </lineage>
</organism>
<evidence type="ECO:0000256" key="1">
    <source>
        <dbReference type="ARBA" id="ARBA00007664"/>
    </source>
</evidence>
<comment type="similarity">
    <text evidence="1">Belongs to the peptidase S1 family.</text>
</comment>
<reference evidence="6" key="1">
    <citation type="journal article" date="2020" name="mSystems">
        <title>Genome- and Community-Level Interaction Insights into Carbon Utilization and Element Cycling Functions of Hydrothermarchaeota in Hydrothermal Sediment.</title>
        <authorList>
            <person name="Zhou Z."/>
            <person name="Liu Y."/>
            <person name="Xu W."/>
            <person name="Pan J."/>
            <person name="Luo Z.H."/>
            <person name="Li M."/>
        </authorList>
    </citation>
    <scope>NUCLEOTIDE SEQUENCE [LARGE SCALE GENOMIC DNA]</scope>
    <source>
        <strain evidence="6">HyVt-577</strain>
    </source>
</reference>
<dbReference type="GO" id="GO:0006508">
    <property type="term" value="P:proteolysis"/>
    <property type="evidence" value="ECO:0007669"/>
    <property type="project" value="UniProtKB-KW"/>
</dbReference>
<dbReference type="EMBL" id="DRQG01000086">
    <property type="protein sequence ID" value="HGY55902.1"/>
    <property type="molecule type" value="Genomic_DNA"/>
</dbReference>
<dbReference type="AlphaFoldDB" id="A0A7V4U255"/>
<evidence type="ECO:0000313" key="6">
    <source>
        <dbReference type="EMBL" id="HGY55902.1"/>
    </source>
</evidence>
<evidence type="ECO:0008006" key="7">
    <source>
        <dbReference type="Google" id="ProtNLM"/>
    </source>
</evidence>
<gene>
    <name evidence="6" type="ORF">ENK44_09380</name>
</gene>
<comment type="caution">
    <text evidence="6">The sequence shown here is derived from an EMBL/GenBank/DDBJ whole genome shotgun (WGS) entry which is preliminary data.</text>
</comment>
<dbReference type="GO" id="GO:0004252">
    <property type="term" value="F:serine-type endopeptidase activity"/>
    <property type="evidence" value="ECO:0007669"/>
    <property type="project" value="InterPro"/>
</dbReference>
<keyword evidence="4" id="KW-0720">Serine protease</keyword>
<proteinExistence type="inferred from homology"/>
<dbReference type="Pfam" id="PF13365">
    <property type="entry name" value="Trypsin_2"/>
    <property type="match status" value="1"/>
</dbReference>
<dbReference type="InterPro" id="IPR009003">
    <property type="entry name" value="Peptidase_S1_PA"/>
</dbReference>
<accession>A0A7V4U255</accession>
<dbReference type="InterPro" id="IPR001316">
    <property type="entry name" value="Pept_S1A_streptogrisin"/>
</dbReference>
<name>A0A7V4U255_CALAY</name>
<dbReference type="PRINTS" id="PR00861">
    <property type="entry name" value="ALYTICPTASE"/>
</dbReference>